<evidence type="ECO:0000313" key="1">
    <source>
        <dbReference type="EMBL" id="ADU91669.1"/>
    </source>
</evidence>
<dbReference type="InterPro" id="IPR021927">
    <property type="entry name" value="DUF3540"/>
</dbReference>
<organism evidence="1 2">
    <name type="scientific">Taylorella equigenitalis (strain MCE9)</name>
    <dbReference type="NCBI Taxonomy" id="937774"/>
    <lineage>
        <taxon>Bacteria</taxon>
        <taxon>Pseudomonadati</taxon>
        <taxon>Pseudomonadota</taxon>
        <taxon>Betaproteobacteria</taxon>
        <taxon>Burkholderiales</taxon>
        <taxon>Alcaligenaceae</taxon>
        <taxon>Taylorella</taxon>
    </lineage>
</organism>
<proteinExistence type="predicted"/>
<reference evidence="1 2" key="1">
    <citation type="journal article" date="2011" name="J. Bacteriol.">
        <title>Genome sequence of Taylorella equigenitalis MCE9, the causative agent of contagious equine metritis.</title>
        <authorList>
            <person name="Hebert L."/>
            <person name="Moumen B."/>
            <person name="Duquesne F."/>
            <person name="Breuil M.F."/>
            <person name="Laugier C."/>
            <person name="Batto J.M."/>
            <person name="Renault P."/>
            <person name="Petry S."/>
        </authorList>
    </citation>
    <scope>NUCLEOTIDE SEQUENCE [LARGE SCALE GENOMIC DNA]</scope>
    <source>
        <strain evidence="1 2">MCE9</strain>
    </source>
</reference>
<evidence type="ECO:0000313" key="2">
    <source>
        <dbReference type="Proteomes" id="UP000007472"/>
    </source>
</evidence>
<accession>A0A654KGZ2</accession>
<gene>
    <name evidence="1" type="ordered locus">TEQUI_0731</name>
</gene>
<dbReference type="AlphaFoldDB" id="A0A654KGZ2"/>
<name>A0A654KGZ2_TAYEM</name>
<protein>
    <submittedName>
        <fullName evidence="1">Uncharacterized protein</fullName>
    </submittedName>
</protein>
<sequence length="225" mass="24994">MNNTDKDTQFDVVDDQTDYSNSTLNSLILKNKNMLHERYLNTFSGVVFKILDEGYLVKTKYGEVLEVKKSFSCIISPNLNDVVLISGLVDESWYILSIINRSSHNKVKLDFGSDKVYLDKLLVNANEINLSLNNINITSESMNLVGSDLLFNSNNLKIGFNNSFVSGLNMEMNMSSLSKIVTGTDKVRALNIDYSADSMAKVSSNTTVIYGSELLKTDAKLIVSG</sequence>
<dbReference type="KEGG" id="teq:TEQUI_0731"/>
<dbReference type="Proteomes" id="UP000007472">
    <property type="component" value="Chromosome"/>
</dbReference>
<dbReference type="EMBL" id="CP002456">
    <property type="protein sequence ID" value="ADU91669.1"/>
    <property type="molecule type" value="Genomic_DNA"/>
</dbReference>
<dbReference type="Pfam" id="PF12059">
    <property type="entry name" value="DUF3540"/>
    <property type="match status" value="1"/>
</dbReference>